<proteinExistence type="predicted"/>
<feature type="region of interest" description="Disordered" evidence="6">
    <location>
        <begin position="106"/>
        <end position="127"/>
    </location>
</feature>
<evidence type="ECO:0000256" key="6">
    <source>
        <dbReference type="SAM" id="MobiDB-lite"/>
    </source>
</evidence>
<evidence type="ECO:0000256" key="2">
    <source>
        <dbReference type="ARBA" id="ARBA00022676"/>
    </source>
</evidence>
<keyword evidence="5" id="KW-0325">Glycoprotein</keyword>
<dbReference type="EMBL" id="AMZH03000300">
    <property type="protein sequence ID" value="RRT84461.1"/>
    <property type="molecule type" value="Genomic_DNA"/>
</dbReference>
<evidence type="ECO:0000256" key="3">
    <source>
        <dbReference type="ARBA" id="ARBA00022679"/>
    </source>
</evidence>
<keyword evidence="7" id="KW-0812">Transmembrane</keyword>
<dbReference type="Proteomes" id="UP000287651">
    <property type="component" value="Unassembled WGS sequence"/>
</dbReference>
<evidence type="ECO:0000256" key="7">
    <source>
        <dbReference type="SAM" id="Phobius"/>
    </source>
</evidence>
<evidence type="ECO:0000313" key="8">
    <source>
        <dbReference type="EMBL" id="RRT84461.1"/>
    </source>
</evidence>
<accession>A0A427B7L4</accession>
<keyword evidence="7" id="KW-1133">Transmembrane helix</keyword>
<dbReference type="PANTHER" id="PTHR45719">
    <property type="entry name" value="GLYCOSYLTRANSFERASE"/>
    <property type="match status" value="1"/>
</dbReference>
<dbReference type="InterPro" id="IPR044610">
    <property type="entry name" value="GLCAT14A/B/C"/>
</dbReference>
<feature type="compositionally biased region" description="Basic and acidic residues" evidence="6">
    <location>
        <begin position="114"/>
        <end position="125"/>
    </location>
</feature>
<comment type="subcellular location">
    <subcellularLocation>
        <location evidence="1">Membrane</location>
        <topology evidence="1">Single-pass type II membrane protein</topology>
    </subcellularLocation>
</comment>
<dbReference type="GO" id="GO:0016020">
    <property type="term" value="C:membrane"/>
    <property type="evidence" value="ECO:0007669"/>
    <property type="project" value="UniProtKB-SubCell"/>
</dbReference>
<evidence type="ECO:0000256" key="1">
    <source>
        <dbReference type="ARBA" id="ARBA00004606"/>
    </source>
</evidence>
<protein>
    <submittedName>
        <fullName evidence="8">Uncharacterized protein</fullName>
    </submittedName>
</protein>
<reference evidence="8 9" key="1">
    <citation type="journal article" date="2014" name="Agronomy (Basel)">
        <title>A Draft Genome Sequence for Ensete ventricosum, the Drought-Tolerant Tree Against Hunger.</title>
        <authorList>
            <person name="Harrison J."/>
            <person name="Moore K.A."/>
            <person name="Paszkiewicz K."/>
            <person name="Jones T."/>
            <person name="Grant M."/>
            <person name="Ambacheew D."/>
            <person name="Muzemil S."/>
            <person name="Studholme D.J."/>
        </authorList>
    </citation>
    <scope>NUCLEOTIDE SEQUENCE [LARGE SCALE GENOMIC DNA]</scope>
</reference>
<sequence>MSCPASTLSKVVFPEPEGPMIASNLPGFASPLTFDSRNLCDKIRVGGRFQRPIYAYPPATLIGESAGDVAPPDGDRKHLGGDRSLLVPSRLLPLVILLLSWQREGGSGTGYGPEEERRRQRREDAAQPPAVESYHHLFFSLPSALTSPCVRNRGRGHIEQLVHTTPNGCGAPSISGVEPNRSRRLHAPRVMAGGRWLFPLVSVSFVAVLLVLSAISGFIASSAFFAGQPNAADVHRGAAHPPAFAYYISGGRGDASRMIRLLLAVYHPRNRYLLHISADAPNSERADLAIRVRLSMPAIRAFENVDVVGKASAMTPMGSSELAARLHAASVLLRLDGSWDWFVTLNAADYPLVTQDGSPWVILSRSFIEYSVLGWDNLPRTLLLYFTNVILSQEGYFHSVMCNSPDFQNTTINSNLRYMVWDNPPKMEPHFLNMTDFDRMIESGMPFARQFHQDDPVLDKIDDKVLGRRHHQAVPGAWCSGRKRWWADPCSHWSNANIMGPGPQAEKFGRVMKDLLDKWKSDSRSCKSNGSAVISS</sequence>
<gene>
    <name evidence="8" type="ORF">B296_00008055</name>
</gene>
<evidence type="ECO:0000313" key="9">
    <source>
        <dbReference type="Proteomes" id="UP000287651"/>
    </source>
</evidence>
<evidence type="ECO:0000256" key="4">
    <source>
        <dbReference type="ARBA" id="ARBA00023136"/>
    </source>
</evidence>
<name>A0A427B7L4_ENSVE</name>
<dbReference type="PANTHER" id="PTHR45719:SF11">
    <property type="entry name" value="OS01G0121800 PROTEIN"/>
    <property type="match status" value="1"/>
</dbReference>
<organism evidence="8 9">
    <name type="scientific">Ensete ventricosum</name>
    <name type="common">Abyssinian banana</name>
    <name type="synonym">Musa ensete</name>
    <dbReference type="NCBI Taxonomy" id="4639"/>
    <lineage>
        <taxon>Eukaryota</taxon>
        <taxon>Viridiplantae</taxon>
        <taxon>Streptophyta</taxon>
        <taxon>Embryophyta</taxon>
        <taxon>Tracheophyta</taxon>
        <taxon>Spermatophyta</taxon>
        <taxon>Magnoliopsida</taxon>
        <taxon>Liliopsida</taxon>
        <taxon>Zingiberales</taxon>
        <taxon>Musaceae</taxon>
        <taxon>Ensete</taxon>
    </lineage>
</organism>
<keyword evidence="2" id="KW-0328">Glycosyltransferase</keyword>
<comment type="caution">
    <text evidence="8">The sequence shown here is derived from an EMBL/GenBank/DDBJ whole genome shotgun (WGS) entry which is preliminary data.</text>
</comment>
<dbReference type="Pfam" id="PF02485">
    <property type="entry name" value="Branch"/>
    <property type="match status" value="1"/>
</dbReference>
<keyword evidence="4 7" id="KW-0472">Membrane</keyword>
<evidence type="ECO:0000256" key="5">
    <source>
        <dbReference type="ARBA" id="ARBA00023180"/>
    </source>
</evidence>
<feature type="transmembrane region" description="Helical" evidence="7">
    <location>
        <begin position="196"/>
        <end position="220"/>
    </location>
</feature>
<dbReference type="InterPro" id="IPR003406">
    <property type="entry name" value="Glyco_trans_14"/>
</dbReference>
<dbReference type="AlphaFoldDB" id="A0A427B7L4"/>
<keyword evidence="3" id="KW-0808">Transferase</keyword>
<dbReference type="GO" id="GO:0015020">
    <property type="term" value="F:glucuronosyltransferase activity"/>
    <property type="evidence" value="ECO:0007669"/>
    <property type="project" value="InterPro"/>
</dbReference>